<evidence type="ECO:0000259" key="1">
    <source>
        <dbReference type="Pfam" id="PF12697"/>
    </source>
</evidence>
<organism evidence="2">
    <name type="scientific">Mytilinidion resinicola</name>
    <dbReference type="NCBI Taxonomy" id="574789"/>
    <lineage>
        <taxon>Eukaryota</taxon>
        <taxon>Fungi</taxon>
        <taxon>Dikarya</taxon>
        <taxon>Ascomycota</taxon>
        <taxon>Pezizomycotina</taxon>
        <taxon>Dothideomycetes</taxon>
        <taxon>Pleosporomycetidae</taxon>
        <taxon>Mytilinidiales</taxon>
        <taxon>Mytilinidiaceae</taxon>
        <taxon>Mytilinidion</taxon>
    </lineage>
</organism>
<protein>
    <recommendedName>
        <fullName evidence="1">AB hydrolase-1 domain-containing protein</fullName>
    </recommendedName>
</protein>
<dbReference type="RefSeq" id="XP_033571374.1">
    <property type="nucleotide sequence ID" value="XM_033726827.1"/>
</dbReference>
<evidence type="ECO:0000313" key="4">
    <source>
        <dbReference type="RefSeq" id="XP_033571374.1"/>
    </source>
</evidence>
<dbReference type="InterPro" id="IPR052897">
    <property type="entry name" value="Sec-Metab_Biosynth_Hydrolase"/>
</dbReference>
<dbReference type="PANTHER" id="PTHR37017:SF3">
    <property type="entry name" value="AB HYDROLASE-1 DOMAIN-CONTAINING PROTEIN"/>
    <property type="match status" value="1"/>
</dbReference>
<dbReference type="Proteomes" id="UP000504636">
    <property type="component" value="Unplaced"/>
</dbReference>
<keyword evidence="3" id="KW-1185">Reference proteome</keyword>
<dbReference type="PANTHER" id="PTHR37017">
    <property type="entry name" value="AB HYDROLASE-1 DOMAIN-CONTAINING PROTEIN-RELATED"/>
    <property type="match status" value="1"/>
</dbReference>
<dbReference type="Pfam" id="PF12697">
    <property type="entry name" value="Abhydrolase_6"/>
    <property type="match status" value="1"/>
</dbReference>
<gene>
    <name evidence="2 4" type="ORF">BDZ99DRAFT_544976</name>
</gene>
<name>A0A6A6Y6U7_9PEZI</name>
<dbReference type="InterPro" id="IPR000073">
    <property type="entry name" value="AB_hydrolase_1"/>
</dbReference>
<dbReference type="EMBL" id="MU003713">
    <property type="protein sequence ID" value="KAF2804410.1"/>
    <property type="molecule type" value="Genomic_DNA"/>
</dbReference>
<reference evidence="4" key="3">
    <citation type="submission" date="2025-04" db="UniProtKB">
        <authorList>
            <consortium name="RefSeq"/>
        </authorList>
    </citation>
    <scope>IDENTIFICATION</scope>
    <source>
        <strain evidence="4">CBS 304.34</strain>
    </source>
</reference>
<feature type="domain" description="AB hydrolase-1" evidence="1">
    <location>
        <begin position="44"/>
        <end position="189"/>
    </location>
</feature>
<dbReference type="SUPFAM" id="SSF53474">
    <property type="entry name" value="alpha/beta-Hydrolases"/>
    <property type="match status" value="1"/>
</dbReference>
<reference evidence="2 4" key="1">
    <citation type="journal article" date="2020" name="Stud. Mycol.">
        <title>101 Dothideomycetes genomes: a test case for predicting lifestyles and emergence of pathogens.</title>
        <authorList>
            <person name="Haridas S."/>
            <person name="Albert R."/>
            <person name="Binder M."/>
            <person name="Bloem J."/>
            <person name="Labutti K."/>
            <person name="Salamov A."/>
            <person name="Andreopoulos B."/>
            <person name="Baker S."/>
            <person name="Barry K."/>
            <person name="Bills G."/>
            <person name="Bluhm B."/>
            <person name="Cannon C."/>
            <person name="Castanera R."/>
            <person name="Culley D."/>
            <person name="Daum C."/>
            <person name="Ezra D."/>
            <person name="Gonzalez J."/>
            <person name="Henrissat B."/>
            <person name="Kuo A."/>
            <person name="Liang C."/>
            <person name="Lipzen A."/>
            <person name="Lutzoni F."/>
            <person name="Magnuson J."/>
            <person name="Mondo S."/>
            <person name="Nolan M."/>
            <person name="Ohm R."/>
            <person name="Pangilinan J."/>
            <person name="Park H.-J."/>
            <person name="Ramirez L."/>
            <person name="Alfaro M."/>
            <person name="Sun H."/>
            <person name="Tritt A."/>
            <person name="Yoshinaga Y."/>
            <person name="Zwiers L.-H."/>
            <person name="Turgeon B."/>
            <person name="Goodwin S."/>
            <person name="Spatafora J."/>
            <person name="Crous P."/>
            <person name="Grigoriev I."/>
        </authorList>
    </citation>
    <scope>NUCLEOTIDE SEQUENCE</scope>
    <source>
        <strain evidence="2 4">CBS 304.34</strain>
    </source>
</reference>
<dbReference type="Gene3D" id="3.40.50.1820">
    <property type="entry name" value="alpha/beta hydrolase"/>
    <property type="match status" value="1"/>
</dbReference>
<reference evidence="4" key="2">
    <citation type="submission" date="2020-04" db="EMBL/GenBank/DDBJ databases">
        <authorList>
            <consortium name="NCBI Genome Project"/>
        </authorList>
    </citation>
    <scope>NUCLEOTIDE SEQUENCE</scope>
    <source>
        <strain evidence="4">CBS 304.34</strain>
    </source>
</reference>
<dbReference type="InterPro" id="IPR029058">
    <property type="entry name" value="AB_hydrolase_fold"/>
</dbReference>
<evidence type="ECO:0000313" key="2">
    <source>
        <dbReference type="EMBL" id="KAF2804410.1"/>
    </source>
</evidence>
<proteinExistence type="predicted"/>
<evidence type="ECO:0000313" key="3">
    <source>
        <dbReference type="Proteomes" id="UP000504636"/>
    </source>
</evidence>
<dbReference type="OrthoDB" id="408373at2759"/>
<accession>A0A6A6Y6U7</accession>
<sequence>MSPKPNLVFVPGSWHGPECYSKVVALLEPQGFNSAIQGFTSASAKGRVVGMVYMATGFNPAGVKMSFLGGLGGKPPPLWKMNEETGFAEIVVDSREMFYNNLPEDEGNALVAKLRKQSLASLTEASELAYAGWMDVPVWYLATVQDKGLPVEAQRMFVQMAKDAGGDVTLEEADSSHSVMLSKPKETAEFIVRAVAAFEGKKE</sequence>
<dbReference type="GeneID" id="54467720"/>
<dbReference type="AlphaFoldDB" id="A0A6A6Y6U7"/>